<dbReference type="PROSITE" id="PS51168">
    <property type="entry name" value="CHORISMATE_MUT_2"/>
    <property type="match status" value="1"/>
</dbReference>
<dbReference type="CDD" id="cd13631">
    <property type="entry name" value="PBP2_Ct-PDT_like"/>
    <property type="match status" value="1"/>
</dbReference>
<dbReference type="Gene3D" id="1.20.59.10">
    <property type="entry name" value="Chorismate mutase"/>
    <property type="match status" value="1"/>
</dbReference>
<dbReference type="GO" id="GO:0005737">
    <property type="term" value="C:cytoplasm"/>
    <property type="evidence" value="ECO:0007669"/>
    <property type="project" value="UniProtKB-SubCell"/>
</dbReference>
<keyword evidence="13" id="KW-0413">Isomerase</keyword>
<dbReference type="InterPro" id="IPR018528">
    <property type="entry name" value="Preph_deHydtase_CS"/>
</dbReference>
<sequence>MTIEELRTQIDAADEQLLEAFAKRMNVADQIADYKREHGLPVLDSARERQKLADVVSRAEAPVKPYVGALYHLLFELSRLYQGEKLRQHSALVQKVQNAIEQSESLFPQEALVACQGVEGAYSQIACEKLFKVPNIMCFKSFDAVFAAIDKGLCRYGVLPVENSTAGSVNRIYDLMMQYDFSIVRSVRMKINHNLLAKPGTALSDVREVYSHPQALSQCAEYLASLKDVKITPCENTAVAAQQVAQSPRTDVAALASMPCAELYGLQCLQSDVQDQDSNYTRFICISKNLEIYPGADRTSLMMVLPHRPGSLYQVLSRFYALGINLLKLESRPLPGRDFEFMFYFDLETSIYSPEFVRMLSEIEQMAQQMRYLGSYSEIV</sequence>
<dbReference type="CDD" id="cd04905">
    <property type="entry name" value="ACT_CM-PDT"/>
    <property type="match status" value="1"/>
</dbReference>
<evidence type="ECO:0000256" key="12">
    <source>
        <dbReference type="ARBA" id="ARBA00023222"/>
    </source>
</evidence>
<accession>A0A9D1IU04</accession>
<evidence type="ECO:0000256" key="14">
    <source>
        <dbReference type="ARBA" id="ARBA00023239"/>
    </source>
</evidence>
<comment type="function">
    <text evidence="2">Catalyzes the Claisen rearrangement of chorismate to prephenate and the decarboxylation/dehydration of prephenate to phenylpyruvate.</text>
</comment>
<dbReference type="Pfam" id="PF01817">
    <property type="entry name" value="CM_2"/>
    <property type="match status" value="1"/>
</dbReference>
<protein>
    <recommendedName>
        <fullName evidence="7">Bifunctional chorismate mutase/prephenate dehydratase</fullName>
        <ecNumber evidence="6">4.2.1.51</ecNumber>
    </recommendedName>
    <alternativeName>
        <fullName evidence="17">Chorismate mutase-prephenate dehydratase</fullName>
    </alternativeName>
    <alternativeName>
        <fullName evidence="8">Prephenate dehydratase</fullName>
    </alternativeName>
    <alternativeName>
        <fullName evidence="16">p-protein</fullName>
    </alternativeName>
</protein>
<dbReference type="InterPro" id="IPR036263">
    <property type="entry name" value="Chorismate_II_sf"/>
</dbReference>
<evidence type="ECO:0000256" key="17">
    <source>
        <dbReference type="ARBA" id="ARBA00031520"/>
    </source>
</evidence>
<dbReference type="InterPro" id="IPR002912">
    <property type="entry name" value="ACT_dom"/>
</dbReference>
<evidence type="ECO:0000256" key="18">
    <source>
        <dbReference type="ARBA" id="ARBA00047848"/>
    </source>
</evidence>
<dbReference type="Gene3D" id="3.40.190.10">
    <property type="entry name" value="Periplasmic binding protein-like II"/>
    <property type="match status" value="2"/>
</dbReference>
<evidence type="ECO:0000256" key="8">
    <source>
        <dbReference type="ARBA" id="ARBA00021872"/>
    </source>
</evidence>
<evidence type="ECO:0000256" key="3">
    <source>
        <dbReference type="ARBA" id="ARBA00004496"/>
    </source>
</evidence>
<evidence type="ECO:0000256" key="1">
    <source>
        <dbReference type="ARBA" id="ARBA00000824"/>
    </source>
</evidence>
<dbReference type="PANTHER" id="PTHR21022:SF19">
    <property type="entry name" value="PREPHENATE DEHYDRATASE-RELATED"/>
    <property type="match status" value="1"/>
</dbReference>
<dbReference type="PIRSF" id="PIRSF001500">
    <property type="entry name" value="Chor_mut_pdt_Ppr"/>
    <property type="match status" value="1"/>
</dbReference>
<reference evidence="23" key="2">
    <citation type="journal article" date="2021" name="PeerJ">
        <title>Extensive microbial diversity within the chicken gut microbiome revealed by metagenomics and culture.</title>
        <authorList>
            <person name="Gilroy R."/>
            <person name="Ravi A."/>
            <person name="Getino M."/>
            <person name="Pursley I."/>
            <person name="Horton D.L."/>
            <person name="Alikhan N.F."/>
            <person name="Baker D."/>
            <person name="Gharbi K."/>
            <person name="Hall N."/>
            <person name="Watson M."/>
            <person name="Adriaenssens E.M."/>
            <person name="Foster-Nyarko E."/>
            <person name="Jarju S."/>
            <person name="Secka A."/>
            <person name="Antonio M."/>
            <person name="Oren A."/>
            <person name="Chaudhuri R.R."/>
            <person name="La Ragione R."/>
            <person name="Hildebrand F."/>
            <person name="Pallen M.J."/>
        </authorList>
    </citation>
    <scope>NUCLEOTIDE SEQUENCE</scope>
    <source>
        <strain evidence="23">CHK191-8634</strain>
    </source>
</reference>
<dbReference type="SMART" id="SM00830">
    <property type="entry name" value="CM_2"/>
    <property type="match status" value="1"/>
</dbReference>
<dbReference type="InterPro" id="IPR036979">
    <property type="entry name" value="CM_dom_sf"/>
</dbReference>
<dbReference type="FunFam" id="3.40.190.10:FF:000034">
    <property type="entry name" value="Chorismate mutase/prephenate dehydratase"/>
    <property type="match status" value="1"/>
</dbReference>
<feature type="domain" description="Prephenate dehydratase" evidence="21">
    <location>
        <begin position="112"/>
        <end position="288"/>
    </location>
</feature>
<evidence type="ECO:0000259" key="22">
    <source>
        <dbReference type="PROSITE" id="PS51671"/>
    </source>
</evidence>
<dbReference type="InterPro" id="IPR045865">
    <property type="entry name" value="ACT-like_dom_sf"/>
</dbReference>
<dbReference type="NCBIfam" id="NF008865">
    <property type="entry name" value="PRK11898.1"/>
    <property type="match status" value="1"/>
</dbReference>
<evidence type="ECO:0000313" key="24">
    <source>
        <dbReference type="Proteomes" id="UP000824073"/>
    </source>
</evidence>
<dbReference type="InterPro" id="IPR002701">
    <property type="entry name" value="CM_II_prokaryot"/>
</dbReference>
<evidence type="ECO:0000256" key="11">
    <source>
        <dbReference type="ARBA" id="ARBA00023141"/>
    </source>
</evidence>
<comment type="caution">
    <text evidence="23">The sequence shown here is derived from an EMBL/GenBank/DDBJ whole genome shotgun (WGS) entry which is preliminary data.</text>
</comment>
<keyword evidence="11" id="KW-0057">Aromatic amino acid biosynthesis</keyword>
<dbReference type="InterPro" id="IPR008242">
    <property type="entry name" value="Chor_mutase/pphenate_deHydtase"/>
</dbReference>
<evidence type="ECO:0000256" key="4">
    <source>
        <dbReference type="ARBA" id="ARBA00004741"/>
    </source>
</evidence>
<dbReference type="Pfam" id="PF00800">
    <property type="entry name" value="PDT"/>
    <property type="match status" value="1"/>
</dbReference>
<evidence type="ECO:0000259" key="21">
    <source>
        <dbReference type="PROSITE" id="PS51171"/>
    </source>
</evidence>
<evidence type="ECO:0000313" key="23">
    <source>
        <dbReference type="EMBL" id="HIU42711.1"/>
    </source>
</evidence>
<evidence type="ECO:0000256" key="13">
    <source>
        <dbReference type="ARBA" id="ARBA00023235"/>
    </source>
</evidence>
<dbReference type="GO" id="GO:0004106">
    <property type="term" value="F:chorismate mutase activity"/>
    <property type="evidence" value="ECO:0007669"/>
    <property type="project" value="UniProtKB-EC"/>
</dbReference>
<dbReference type="PROSITE" id="PS51671">
    <property type="entry name" value="ACT"/>
    <property type="match status" value="1"/>
</dbReference>
<dbReference type="SUPFAM" id="SSF53850">
    <property type="entry name" value="Periplasmic binding protein-like II"/>
    <property type="match status" value="1"/>
</dbReference>
<keyword evidence="14 23" id="KW-0456">Lyase</keyword>
<reference evidence="23" key="1">
    <citation type="submission" date="2020-10" db="EMBL/GenBank/DDBJ databases">
        <authorList>
            <person name="Gilroy R."/>
        </authorList>
    </citation>
    <scope>NUCLEOTIDE SEQUENCE</scope>
    <source>
        <strain evidence="23">CHK191-8634</strain>
    </source>
</reference>
<dbReference type="SUPFAM" id="SSF48600">
    <property type="entry name" value="Chorismate mutase II"/>
    <property type="match status" value="1"/>
</dbReference>
<comment type="subcellular location">
    <subcellularLocation>
        <location evidence="3">Cytoplasm</location>
    </subcellularLocation>
</comment>
<feature type="site" description="Essential for prephenate dehydratase activity" evidence="19">
    <location>
        <position position="281"/>
    </location>
</feature>
<dbReference type="GO" id="GO:0009094">
    <property type="term" value="P:L-phenylalanine biosynthetic process"/>
    <property type="evidence" value="ECO:0007669"/>
    <property type="project" value="UniProtKB-KW"/>
</dbReference>
<evidence type="ECO:0000256" key="15">
    <source>
        <dbReference type="ARBA" id="ARBA00023268"/>
    </source>
</evidence>
<dbReference type="EC" id="4.2.1.51" evidence="6"/>
<name>A0A9D1IU04_9CLOT</name>
<dbReference type="Gene3D" id="3.30.70.260">
    <property type="match status" value="1"/>
</dbReference>
<dbReference type="PROSITE" id="PS51171">
    <property type="entry name" value="PREPHENATE_DEHYDR_3"/>
    <property type="match status" value="1"/>
</dbReference>
<dbReference type="Proteomes" id="UP000824073">
    <property type="component" value="Unassembled WGS sequence"/>
</dbReference>
<evidence type="ECO:0000256" key="16">
    <source>
        <dbReference type="ARBA" id="ARBA00031175"/>
    </source>
</evidence>
<feature type="domain" description="Chorismate mutase" evidence="20">
    <location>
        <begin position="1"/>
        <end position="86"/>
    </location>
</feature>
<keyword evidence="12" id="KW-0584">Phenylalanine biosynthesis</keyword>
<dbReference type="PANTHER" id="PTHR21022">
    <property type="entry name" value="PREPHENATE DEHYDRATASE P PROTEIN"/>
    <property type="match status" value="1"/>
</dbReference>
<dbReference type="GO" id="GO:0046417">
    <property type="term" value="P:chorismate metabolic process"/>
    <property type="evidence" value="ECO:0007669"/>
    <property type="project" value="InterPro"/>
</dbReference>
<dbReference type="GO" id="GO:0004664">
    <property type="term" value="F:prephenate dehydratase activity"/>
    <property type="evidence" value="ECO:0007669"/>
    <property type="project" value="UniProtKB-EC"/>
</dbReference>
<evidence type="ECO:0000259" key="20">
    <source>
        <dbReference type="PROSITE" id="PS51168"/>
    </source>
</evidence>
<dbReference type="SUPFAM" id="SSF55021">
    <property type="entry name" value="ACT-like"/>
    <property type="match status" value="1"/>
</dbReference>
<keyword evidence="15" id="KW-0511">Multifunctional enzyme</keyword>
<organism evidence="23 24">
    <name type="scientific">Candidatus Ventrousia excrementavium</name>
    <dbReference type="NCBI Taxonomy" id="2840961"/>
    <lineage>
        <taxon>Bacteria</taxon>
        <taxon>Bacillati</taxon>
        <taxon>Bacillota</taxon>
        <taxon>Clostridia</taxon>
        <taxon>Eubacteriales</taxon>
        <taxon>Clostridiaceae</taxon>
        <taxon>Clostridiaceae incertae sedis</taxon>
        <taxon>Candidatus Ventrousia</taxon>
    </lineage>
</organism>
<comment type="catalytic activity">
    <reaction evidence="18">
        <text>prephenate + H(+) = 3-phenylpyruvate + CO2 + H2O</text>
        <dbReference type="Rhea" id="RHEA:21648"/>
        <dbReference type="ChEBI" id="CHEBI:15377"/>
        <dbReference type="ChEBI" id="CHEBI:15378"/>
        <dbReference type="ChEBI" id="CHEBI:16526"/>
        <dbReference type="ChEBI" id="CHEBI:18005"/>
        <dbReference type="ChEBI" id="CHEBI:29934"/>
        <dbReference type="EC" id="4.2.1.51"/>
    </reaction>
</comment>
<evidence type="ECO:0000256" key="19">
    <source>
        <dbReference type="PIRSR" id="PIRSR001500-2"/>
    </source>
</evidence>
<gene>
    <name evidence="23" type="primary">pheA</name>
    <name evidence="23" type="ORF">IAB67_00250</name>
</gene>
<proteinExistence type="predicted"/>
<evidence type="ECO:0000256" key="6">
    <source>
        <dbReference type="ARBA" id="ARBA00013147"/>
    </source>
</evidence>
<keyword evidence="9" id="KW-0963">Cytoplasm</keyword>
<evidence type="ECO:0000256" key="5">
    <source>
        <dbReference type="ARBA" id="ARBA00004817"/>
    </source>
</evidence>
<dbReference type="EMBL" id="DVMR01000004">
    <property type="protein sequence ID" value="HIU42711.1"/>
    <property type="molecule type" value="Genomic_DNA"/>
</dbReference>
<keyword evidence="10" id="KW-0028">Amino-acid biosynthesis</keyword>
<evidence type="ECO:0000256" key="10">
    <source>
        <dbReference type="ARBA" id="ARBA00022605"/>
    </source>
</evidence>
<dbReference type="PROSITE" id="PS00857">
    <property type="entry name" value="PREPHENATE_DEHYDR_1"/>
    <property type="match status" value="1"/>
</dbReference>
<comment type="pathway">
    <text evidence="5">Metabolic intermediate biosynthesis; prephenate biosynthesis; prephenate from chorismate: step 1/1.</text>
</comment>
<evidence type="ECO:0000256" key="9">
    <source>
        <dbReference type="ARBA" id="ARBA00022490"/>
    </source>
</evidence>
<dbReference type="AlphaFoldDB" id="A0A9D1IU04"/>
<dbReference type="InterPro" id="IPR001086">
    <property type="entry name" value="Preph_deHydtase"/>
</dbReference>
<feature type="domain" description="ACT" evidence="22">
    <location>
        <begin position="300"/>
        <end position="377"/>
    </location>
</feature>
<comment type="pathway">
    <text evidence="4">Amino-acid biosynthesis; L-phenylalanine biosynthesis; phenylpyruvate from prephenate: step 1/1.</text>
</comment>
<evidence type="ECO:0000256" key="2">
    <source>
        <dbReference type="ARBA" id="ARBA00002364"/>
    </source>
</evidence>
<comment type="catalytic activity">
    <reaction evidence="1">
        <text>chorismate = prephenate</text>
        <dbReference type="Rhea" id="RHEA:13897"/>
        <dbReference type="ChEBI" id="CHEBI:29748"/>
        <dbReference type="ChEBI" id="CHEBI:29934"/>
        <dbReference type="EC" id="5.4.99.5"/>
    </reaction>
</comment>
<evidence type="ECO:0000256" key="7">
    <source>
        <dbReference type="ARBA" id="ARBA00014401"/>
    </source>
</evidence>